<reference evidence="1" key="1">
    <citation type="submission" date="2019-08" db="EMBL/GenBank/DDBJ databases">
        <authorList>
            <person name="Kucharzyk K."/>
            <person name="Murdoch R.W."/>
            <person name="Higgins S."/>
            <person name="Loffler F."/>
        </authorList>
    </citation>
    <scope>NUCLEOTIDE SEQUENCE</scope>
</reference>
<comment type="caution">
    <text evidence="1">The sequence shown here is derived from an EMBL/GenBank/DDBJ whole genome shotgun (WGS) entry which is preliminary data.</text>
</comment>
<dbReference type="EMBL" id="VSSQ01018899">
    <property type="protein sequence ID" value="MPM62501.1"/>
    <property type="molecule type" value="Genomic_DNA"/>
</dbReference>
<dbReference type="AlphaFoldDB" id="A0A645BCY1"/>
<proteinExistence type="predicted"/>
<protein>
    <submittedName>
        <fullName evidence="1">Uncharacterized protein</fullName>
    </submittedName>
</protein>
<name>A0A645BCY1_9ZZZZ</name>
<gene>
    <name evidence="1" type="ORF">SDC9_109374</name>
</gene>
<organism evidence="1">
    <name type="scientific">bioreactor metagenome</name>
    <dbReference type="NCBI Taxonomy" id="1076179"/>
    <lineage>
        <taxon>unclassified sequences</taxon>
        <taxon>metagenomes</taxon>
        <taxon>ecological metagenomes</taxon>
    </lineage>
</organism>
<sequence length="106" mass="10821">MVPKAEGFAGLHKGCYHLIGGGGRIFRHHVEVRSAVKSDVGVVDDDIAHFDIFLNGACCSHPNKGVGAGVTEFGQHDFGGGTADAGRVGADFSPLISAVGGFLGTV</sequence>
<accession>A0A645BCY1</accession>
<evidence type="ECO:0000313" key="1">
    <source>
        <dbReference type="EMBL" id="MPM62501.1"/>
    </source>
</evidence>